<comment type="caution">
    <text evidence="2">The sequence shown here is derived from an EMBL/GenBank/DDBJ whole genome shotgun (WGS) entry which is preliminary data.</text>
</comment>
<accession>A0ABP4S1E4</accession>
<proteinExistence type="predicted"/>
<evidence type="ECO:0000313" key="2">
    <source>
        <dbReference type="EMBL" id="GAA1665874.1"/>
    </source>
</evidence>
<gene>
    <name evidence="2" type="ORF">GCM10009733_074420</name>
</gene>
<evidence type="ECO:0000256" key="1">
    <source>
        <dbReference type="SAM" id="Phobius"/>
    </source>
</evidence>
<name>A0ABP4S1E4_9ACTN</name>
<dbReference type="Proteomes" id="UP001500064">
    <property type="component" value="Unassembled WGS sequence"/>
</dbReference>
<reference evidence="3" key="1">
    <citation type="journal article" date="2019" name="Int. J. Syst. Evol. Microbiol.">
        <title>The Global Catalogue of Microorganisms (GCM) 10K type strain sequencing project: providing services to taxonomists for standard genome sequencing and annotation.</title>
        <authorList>
            <consortium name="The Broad Institute Genomics Platform"/>
            <consortium name="The Broad Institute Genome Sequencing Center for Infectious Disease"/>
            <person name="Wu L."/>
            <person name="Ma J."/>
        </authorList>
    </citation>
    <scope>NUCLEOTIDE SEQUENCE [LARGE SCALE GENOMIC DNA]</scope>
    <source>
        <strain evidence="3">JCM 13929</strain>
    </source>
</reference>
<evidence type="ECO:0000313" key="3">
    <source>
        <dbReference type="Proteomes" id="UP001500064"/>
    </source>
</evidence>
<evidence type="ECO:0008006" key="4">
    <source>
        <dbReference type="Google" id="ProtNLM"/>
    </source>
</evidence>
<feature type="transmembrane region" description="Helical" evidence="1">
    <location>
        <begin position="64"/>
        <end position="85"/>
    </location>
</feature>
<dbReference type="EMBL" id="BAAAMU010000074">
    <property type="protein sequence ID" value="GAA1665874.1"/>
    <property type="molecule type" value="Genomic_DNA"/>
</dbReference>
<sequence>MNAVNRKTGRGNRLGLALVGLVLVVLGGSALARGLGAFSRDWAAADTPVVDGNVVGFFARNSPWIWWLVALAALVVAVLGLRWLLAQGRRDARGRLRVESGPSGVTEVSAGGMERAVAADVATSPAVLSADANVRCPRGHPEVRLRLVADESVPMGELTEHLTTVALPHMREALDRDQVPALARVSLEPAPSPHRIVR</sequence>
<keyword evidence="1" id="KW-0812">Transmembrane</keyword>
<protein>
    <recommendedName>
        <fullName evidence="4">Alkaline shock response membrane anchor protein AmaP</fullName>
    </recommendedName>
</protein>
<organism evidence="2 3">
    <name type="scientific">Nonomuraea maheshkhaliensis</name>
    <dbReference type="NCBI Taxonomy" id="419590"/>
    <lineage>
        <taxon>Bacteria</taxon>
        <taxon>Bacillati</taxon>
        <taxon>Actinomycetota</taxon>
        <taxon>Actinomycetes</taxon>
        <taxon>Streptosporangiales</taxon>
        <taxon>Streptosporangiaceae</taxon>
        <taxon>Nonomuraea</taxon>
    </lineage>
</organism>
<keyword evidence="1" id="KW-1133">Transmembrane helix</keyword>
<keyword evidence="3" id="KW-1185">Reference proteome</keyword>
<keyword evidence="1" id="KW-0472">Membrane</keyword>